<keyword evidence="2" id="KW-0812">Transmembrane</keyword>
<sequence length="950" mass="102022">MFPLLPQALVAFILASPTLAVPTSFNDPFKALSARVVKPPEPPICCLTPLSPTEPVQDDVLLSFEEWKEKRISMDSGVQDRMKEREGSNGEHATESGEAAAPAAEVPSSPATPQDAPHFRVPVTDRFNYAGLDCSARVHTSHKSAKSPASILSSKRDRYMLSPCRPPKGESQFIVVELCEDIRIDTVQLANFEFFSGVFKDFTVSVSKTYTTDPEGWTFASTHTAKNIRVVQSFHPPTSLRDFYRYIRIDFHSHYSNEYYCPISLLRVYGLTHLEEYKWDIWETESRARGRRDEQQAVPSPPVEVNEPEPAPLPDPVRLPASYAEYMDAASTEREQEPQPEKSAIGEPAEDSNSHSAPDVDTAPPSNNSRGRVEPEPVLPATYESSEPVESISTPTTIAATAPDQTPPPVTSEVSSADAQVPHSSTKAEGVVLPNGSDPTPAGAVSAPAGDSSASSSITSATSTITTTSTSATSASVVSVSAISTTSLVPAPAGGESIYRTIMNRLTALEANHTLYARYVEEHTGAVREMLRRVGEDLGRAEGAGKAQAQTYSRTLLEWERQRKRVDAEYRELMRRVEYLSDEIVLEKRLGIAQLLLLLAVLVFMTLTRGSRGEPVMVPSVSRSALRAWGRRHLSLKSLSGRSGSGDDWDWVGRLKSRSRSRSPSKPAVSKPKEPDPPIKLEFPSVDEKPIPHPIGASKPKPPRLNLHMPAGRPRSRTRSIGNNTVVFDAGPRARSRTPTLMRTPHRRPATPVHAHALSQQQHSPAVPSTLPMTHSVSHGSHAPRSARRWARTAHLHELRGGASGAGQASVPRGAHVDVIPQRDSGIGAGGMPHSAGSAGASVVSLGSPTDVFASPSPVPSLSASAGGAFTADLLGMGLRASGSRLLFHGLSPSTASLDLAQMAAEADDAGDGDMWVDTDEGSEVGGDGAVHAEAESPWLERAEPVAAAA</sequence>
<evidence type="ECO:0000256" key="7">
    <source>
        <dbReference type="SAM" id="SignalP"/>
    </source>
</evidence>
<evidence type="ECO:0000256" key="4">
    <source>
        <dbReference type="ARBA" id="ARBA00023136"/>
    </source>
</evidence>
<feature type="compositionally biased region" description="Low complexity" evidence="6">
    <location>
        <begin position="96"/>
        <end position="111"/>
    </location>
</feature>
<evidence type="ECO:0000256" key="1">
    <source>
        <dbReference type="ARBA" id="ARBA00004308"/>
    </source>
</evidence>
<feature type="region of interest" description="Disordered" evidence="6">
    <location>
        <begin position="399"/>
        <end position="457"/>
    </location>
</feature>
<dbReference type="InterPro" id="IPR012919">
    <property type="entry name" value="SUN_dom"/>
</dbReference>
<feature type="compositionally biased region" description="Basic and acidic residues" evidence="6">
    <location>
        <begin position="73"/>
        <end position="95"/>
    </location>
</feature>
<keyword evidence="5" id="KW-0175">Coiled coil</keyword>
<dbReference type="InterPro" id="IPR008979">
    <property type="entry name" value="Galactose-bd-like_sf"/>
</dbReference>
<dbReference type="GO" id="GO:0012505">
    <property type="term" value="C:endomembrane system"/>
    <property type="evidence" value="ECO:0007669"/>
    <property type="project" value="UniProtKB-SubCell"/>
</dbReference>
<dbReference type="InterPro" id="IPR045120">
    <property type="entry name" value="Suco/Slp1-like"/>
</dbReference>
<feature type="coiled-coil region" evidence="5">
    <location>
        <begin position="556"/>
        <end position="583"/>
    </location>
</feature>
<organism evidence="9 10">
    <name type="scientific">Mycena alexandri</name>
    <dbReference type="NCBI Taxonomy" id="1745969"/>
    <lineage>
        <taxon>Eukaryota</taxon>
        <taxon>Fungi</taxon>
        <taxon>Dikarya</taxon>
        <taxon>Basidiomycota</taxon>
        <taxon>Agaricomycotina</taxon>
        <taxon>Agaricomycetes</taxon>
        <taxon>Agaricomycetidae</taxon>
        <taxon>Agaricales</taxon>
        <taxon>Marasmiineae</taxon>
        <taxon>Mycenaceae</taxon>
        <taxon>Mycena</taxon>
    </lineage>
</organism>
<proteinExistence type="predicted"/>
<feature type="compositionally biased region" description="Basic and acidic residues" evidence="6">
    <location>
        <begin position="331"/>
        <end position="340"/>
    </location>
</feature>
<evidence type="ECO:0000256" key="5">
    <source>
        <dbReference type="SAM" id="Coils"/>
    </source>
</evidence>
<keyword evidence="4" id="KW-0472">Membrane</keyword>
<dbReference type="SUPFAM" id="SSF49785">
    <property type="entry name" value="Galactose-binding domain-like"/>
    <property type="match status" value="1"/>
</dbReference>
<dbReference type="GO" id="GO:0034975">
    <property type="term" value="P:protein folding in endoplasmic reticulum"/>
    <property type="evidence" value="ECO:0007669"/>
    <property type="project" value="TreeGrafter"/>
</dbReference>
<feature type="signal peptide" evidence="7">
    <location>
        <begin position="1"/>
        <end position="20"/>
    </location>
</feature>
<feature type="region of interest" description="Disordered" evidence="6">
    <location>
        <begin position="637"/>
        <end position="719"/>
    </location>
</feature>
<name>A0AAD6TJG9_9AGAR</name>
<protein>
    <submittedName>
        <fullName evidence="9">UNC-like C-terminal-domain-containing protein</fullName>
    </submittedName>
</protein>
<evidence type="ECO:0000256" key="3">
    <source>
        <dbReference type="ARBA" id="ARBA00022989"/>
    </source>
</evidence>
<dbReference type="PANTHER" id="PTHR12953:SF0">
    <property type="entry name" value="SUN DOMAIN-CONTAINING OSSIFICATION FACTOR"/>
    <property type="match status" value="1"/>
</dbReference>
<evidence type="ECO:0000256" key="6">
    <source>
        <dbReference type="SAM" id="MobiDB-lite"/>
    </source>
</evidence>
<feature type="region of interest" description="Disordered" evidence="6">
    <location>
        <begin position="288"/>
        <end position="376"/>
    </location>
</feature>
<feature type="compositionally biased region" description="Acidic residues" evidence="6">
    <location>
        <begin position="909"/>
        <end position="923"/>
    </location>
</feature>
<dbReference type="PANTHER" id="PTHR12953">
    <property type="entry name" value="MEMBRANE PROTEIN CH1 RELATED"/>
    <property type="match status" value="1"/>
</dbReference>
<keyword evidence="7" id="KW-0732">Signal</keyword>
<comment type="caution">
    <text evidence="9">The sequence shown here is derived from an EMBL/GenBank/DDBJ whole genome shotgun (WGS) entry which is preliminary data.</text>
</comment>
<accession>A0AAD6TJG9</accession>
<dbReference type="PROSITE" id="PS51469">
    <property type="entry name" value="SUN"/>
    <property type="match status" value="1"/>
</dbReference>
<feature type="region of interest" description="Disordered" evidence="6">
    <location>
        <begin position="909"/>
        <end position="950"/>
    </location>
</feature>
<evidence type="ECO:0000259" key="8">
    <source>
        <dbReference type="PROSITE" id="PS51469"/>
    </source>
</evidence>
<keyword evidence="10" id="KW-1185">Reference proteome</keyword>
<feature type="compositionally biased region" description="Basic and acidic residues" evidence="6">
    <location>
        <begin position="931"/>
        <end position="944"/>
    </location>
</feature>
<feature type="chain" id="PRO_5041946830" evidence="7">
    <location>
        <begin position="21"/>
        <end position="950"/>
    </location>
</feature>
<comment type="subcellular location">
    <subcellularLocation>
        <location evidence="1">Endomembrane system</location>
    </subcellularLocation>
</comment>
<dbReference type="GO" id="GO:0016020">
    <property type="term" value="C:membrane"/>
    <property type="evidence" value="ECO:0007669"/>
    <property type="project" value="InterPro"/>
</dbReference>
<evidence type="ECO:0000256" key="2">
    <source>
        <dbReference type="ARBA" id="ARBA00022692"/>
    </source>
</evidence>
<dbReference type="Gene3D" id="2.60.120.260">
    <property type="entry name" value="Galactose-binding domain-like"/>
    <property type="match status" value="1"/>
</dbReference>
<dbReference type="Pfam" id="PF07738">
    <property type="entry name" value="Sad1_UNC"/>
    <property type="match status" value="1"/>
</dbReference>
<dbReference type="Proteomes" id="UP001218188">
    <property type="component" value="Unassembled WGS sequence"/>
</dbReference>
<evidence type="ECO:0000313" key="9">
    <source>
        <dbReference type="EMBL" id="KAJ7046451.1"/>
    </source>
</evidence>
<feature type="domain" description="SUN" evidence="8">
    <location>
        <begin position="102"/>
        <end position="273"/>
    </location>
</feature>
<reference evidence="9" key="1">
    <citation type="submission" date="2023-03" db="EMBL/GenBank/DDBJ databases">
        <title>Massive genome expansion in bonnet fungi (Mycena s.s.) driven by repeated elements and novel gene families across ecological guilds.</title>
        <authorList>
            <consortium name="Lawrence Berkeley National Laboratory"/>
            <person name="Harder C.B."/>
            <person name="Miyauchi S."/>
            <person name="Viragh M."/>
            <person name="Kuo A."/>
            <person name="Thoen E."/>
            <person name="Andreopoulos B."/>
            <person name="Lu D."/>
            <person name="Skrede I."/>
            <person name="Drula E."/>
            <person name="Henrissat B."/>
            <person name="Morin E."/>
            <person name="Kohler A."/>
            <person name="Barry K."/>
            <person name="LaButti K."/>
            <person name="Morin E."/>
            <person name="Salamov A."/>
            <person name="Lipzen A."/>
            <person name="Mereny Z."/>
            <person name="Hegedus B."/>
            <person name="Baldrian P."/>
            <person name="Stursova M."/>
            <person name="Weitz H."/>
            <person name="Taylor A."/>
            <person name="Grigoriev I.V."/>
            <person name="Nagy L.G."/>
            <person name="Martin F."/>
            <person name="Kauserud H."/>
        </authorList>
    </citation>
    <scope>NUCLEOTIDE SEQUENCE</scope>
    <source>
        <strain evidence="9">CBHHK200</strain>
    </source>
</reference>
<dbReference type="EMBL" id="JARJCM010000003">
    <property type="protein sequence ID" value="KAJ7046451.1"/>
    <property type="molecule type" value="Genomic_DNA"/>
</dbReference>
<gene>
    <name evidence="9" type="ORF">C8F04DRAFT_1217584</name>
</gene>
<dbReference type="GO" id="GO:0005737">
    <property type="term" value="C:cytoplasm"/>
    <property type="evidence" value="ECO:0007669"/>
    <property type="project" value="TreeGrafter"/>
</dbReference>
<feature type="region of interest" description="Disordered" evidence="6">
    <location>
        <begin position="73"/>
        <end position="119"/>
    </location>
</feature>
<dbReference type="AlphaFoldDB" id="A0AAD6TJG9"/>
<evidence type="ECO:0000313" key="10">
    <source>
        <dbReference type="Proteomes" id="UP001218188"/>
    </source>
</evidence>
<feature type="compositionally biased region" description="Polar residues" evidence="6">
    <location>
        <begin position="412"/>
        <end position="427"/>
    </location>
</feature>
<keyword evidence="3" id="KW-1133">Transmembrane helix</keyword>